<sequence length="86" mass="9994">MKMVSIKEFRDHATQHLKTSEPIIIMRGSSPAGVFLPWDESMVPTEIVKKAIYENLSRELQKQMERAHVSEQEVLADFEAYRKNCD</sequence>
<dbReference type="Proteomes" id="UP000002368">
    <property type="component" value="Chromosome"/>
</dbReference>
<reference evidence="2 3" key="1">
    <citation type="journal article" date="2011" name="Stand. Genomic Sci.">
        <title>Complete genome sequence of the thermophilic, hydrogen-oxidizing Bacillus tusciae type strain (T2) and reclassification in the new genus, Kyrpidia gen. nov. as Kyrpidia tusciae comb. nov. and emendation of the family Alicyclobacillaceae da Costa and Rainey, 2010.</title>
        <authorList>
            <person name="Klenk H.P."/>
            <person name="Lapidus A."/>
            <person name="Chertkov O."/>
            <person name="Copeland A."/>
            <person name="Del Rio T.G."/>
            <person name="Nolan M."/>
            <person name="Lucas S."/>
            <person name="Chen F."/>
            <person name="Tice H."/>
            <person name="Cheng J.F."/>
            <person name="Han C."/>
            <person name="Bruce D."/>
            <person name="Goodwin L."/>
            <person name="Pitluck S."/>
            <person name="Pati A."/>
            <person name="Ivanova N."/>
            <person name="Mavromatis K."/>
            <person name="Daum C."/>
            <person name="Chen A."/>
            <person name="Palaniappan K."/>
            <person name="Chang Y.J."/>
            <person name="Land M."/>
            <person name="Hauser L."/>
            <person name="Jeffries C.D."/>
            <person name="Detter J.C."/>
            <person name="Rohde M."/>
            <person name="Abt B."/>
            <person name="Pukall R."/>
            <person name="Goker M."/>
            <person name="Bristow J."/>
            <person name="Markowitz V."/>
            <person name="Hugenholtz P."/>
            <person name="Eisen J.A."/>
        </authorList>
    </citation>
    <scope>NUCLEOTIDE SEQUENCE [LARGE SCALE GENOMIC DNA]</scope>
    <source>
        <strain evidence="2 3">DSM 2912</strain>
    </source>
</reference>
<evidence type="ECO:0000256" key="1">
    <source>
        <dbReference type="ARBA" id="ARBA00009981"/>
    </source>
</evidence>
<name>D5WWE0_KYRT2</name>
<dbReference type="InterPro" id="IPR036165">
    <property type="entry name" value="YefM-like_sf"/>
</dbReference>
<comment type="similarity">
    <text evidence="1">Belongs to the phD/YefM antitoxin family.</text>
</comment>
<gene>
    <name evidence="2" type="ordered locus">Btus_3090</name>
</gene>
<dbReference type="HOGENOM" id="CLU_2381442_0_0_9"/>
<dbReference type="SUPFAM" id="SSF143120">
    <property type="entry name" value="YefM-like"/>
    <property type="match status" value="1"/>
</dbReference>
<keyword evidence="3" id="KW-1185">Reference proteome</keyword>
<accession>D5WWE0</accession>
<evidence type="ECO:0000313" key="3">
    <source>
        <dbReference type="Proteomes" id="UP000002368"/>
    </source>
</evidence>
<protein>
    <recommendedName>
        <fullName evidence="4">Prevent-host-death family protein</fullName>
    </recommendedName>
</protein>
<proteinExistence type="inferred from homology"/>
<dbReference type="RefSeq" id="WP_013076984.1">
    <property type="nucleotide sequence ID" value="NC_014098.1"/>
</dbReference>
<dbReference type="eggNOG" id="ENOG50338S1">
    <property type="taxonomic scope" value="Bacteria"/>
</dbReference>
<evidence type="ECO:0008006" key="4">
    <source>
        <dbReference type="Google" id="ProtNLM"/>
    </source>
</evidence>
<dbReference type="KEGG" id="bts:Btus_3090"/>
<evidence type="ECO:0000313" key="2">
    <source>
        <dbReference type="EMBL" id="ADG07705.1"/>
    </source>
</evidence>
<dbReference type="AlphaFoldDB" id="D5WWE0"/>
<organism evidence="2 3">
    <name type="scientific">Kyrpidia tusciae (strain DSM 2912 / NBRC 15312 / T2)</name>
    <name type="common">Bacillus tusciae</name>
    <dbReference type="NCBI Taxonomy" id="562970"/>
    <lineage>
        <taxon>Bacteria</taxon>
        <taxon>Bacillati</taxon>
        <taxon>Bacillota</taxon>
        <taxon>Bacilli</taxon>
        <taxon>Bacillales</taxon>
        <taxon>Alicyclobacillaceae</taxon>
        <taxon>Kyrpidia</taxon>
    </lineage>
</organism>
<dbReference type="STRING" id="562970.Btus_3090"/>
<dbReference type="EMBL" id="CP002017">
    <property type="protein sequence ID" value="ADG07705.1"/>
    <property type="molecule type" value="Genomic_DNA"/>
</dbReference>